<evidence type="ECO:0000256" key="5">
    <source>
        <dbReference type="SAM" id="MobiDB-lite"/>
    </source>
</evidence>
<dbReference type="RefSeq" id="WP_195692058.1">
    <property type="nucleotide sequence ID" value="NZ_CP064760.1"/>
</dbReference>
<dbReference type="GO" id="GO:0035435">
    <property type="term" value="P:phosphate ion transmembrane transport"/>
    <property type="evidence" value="ECO:0007669"/>
    <property type="project" value="InterPro"/>
</dbReference>
<dbReference type="Proteomes" id="UP000594480">
    <property type="component" value="Chromosome"/>
</dbReference>
<feature type="chain" id="PRO_5039240014" description="Phosphate-binding protein" evidence="6">
    <location>
        <begin position="22"/>
        <end position="367"/>
    </location>
</feature>
<dbReference type="PIRSF" id="PIRSF002756">
    <property type="entry name" value="PstS"/>
    <property type="match status" value="1"/>
</dbReference>
<dbReference type="InterPro" id="IPR050962">
    <property type="entry name" value="Phosphate-bind_PstS"/>
</dbReference>
<feature type="signal peptide" evidence="6">
    <location>
        <begin position="1"/>
        <end position="21"/>
    </location>
</feature>
<dbReference type="AlphaFoldDB" id="A0A7S8RGV9"/>
<dbReference type="Pfam" id="PF12849">
    <property type="entry name" value="PBP_like_2"/>
    <property type="match status" value="1"/>
</dbReference>
<evidence type="ECO:0000256" key="1">
    <source>
        <dbReference type="ARBA" id="ARBA00008725"/>
    </source>
</evidence>
<dbReference type="GO" id="GO:0042301">
    <property type="term" value="F:phosphate ion binding"/>
    <property type="evidence" value="ECO:0007669"/>
    <property type="project" value="InterPro"/>
</dbReference>
<protein>
    <recommendedName>
        <fullName evidence="4">Phosphate-binding protein</fullName>
    </recommendedName>
</protein>
<dbReference type="Gene3D" id="3.40.190.10">
    <property type="entry name" value="Periplasmic binding protein-like II"/>
    <property type="match status" value="2"/>
</dbReference>
<reference evidence="8 9" key="1">
    <citation type="submission" date="2020-11" db="EMBL/GenBank/DDBJ databases">
        <title>Amino acid is mineralized and recycled by bacteria in oceanic microbiome.</title>
        <authorList>
            <person name="Zheng L.Y."/>
        </authorList>
    </citation>
    <scope>NUCLEOTIDE SEQUENCE [LARGE SCALE GENOMIC DNA]</scope>
    <source>
        <strain evidence="8 9">A32-1</strain>
    </source>
</reference>
<keyword evidence="9" id="KW-1185">Reference proteome</keyword>
<evidence type="ECO:0000259" key="7">
    <source>
        <dbReference type="Pfam" id="PF12849"/>
    </source>
</evidence>
<evidence type="ECO:0000256" key="3">
    <source>
        <dbReference type="ARBA" id="ARBA00022592"/>
    </source>
</evidence>
<evidence type="ECO:0000256" key="6">
    <source>
        <dbReference type="SAM" id="SignalP"/>
    </source>
</evidence>
<dbReference type="PROSITE" id="PS51257">
    <property type="entry name" value="PROKAR_LIPOPROTEIN"/>
    <property type="match status" value="1"/>
</dbReference>
<evidence type="ECO:0000256" key="4">
    <source>
        <dbReference type="PIRNR" id="PIRNR002756"/>
    </source>
</evidence>
<dbReference type="SUPFAM" id="SSF53850">
    <property type="entry name" value="Periplasmic binding protein-like II"/>
    <property type="match status" value="1"/>
</dbReference>
<dbReference type="PANTHER" id="PTHR42996">
    <property type="entry name" value="PHOSPHATE-BINDING PROTEIN PSTS"/>
    <property type="match status" value="1"/>
</dbReference>
<sequence>MKITRFAQLGAVAAVAALALAGCATNESTGDSTEEPMESTLSGTIGATGASSQTAAQEAWVANFQIANPDATVNYEPTGSGTGRENFIAGASNFIGSDRAFKIDEITENTFAACADGGSAGIVEIPVYISPVAVAFNLEGVESLNMTADVVAGIFAGQITNWNDEAIASLNDGVELPDLAISPVHRSDDSGTTETFTSYLSAAAPSVWTYEPDGEWPIEGGEAAQGTSGVVDATRNGNGTIAYADASQVGDLGTVSVGVGGEFVPYSAEAAAMIVDSSPLQDGRTEGDIVFDIDYATEEAGVYPIALVSYEIGCVEYEDANVAELVSAYFTYIASPEGQDAAAENAGSAPISDSLRDKVNAAIALIG</sequence>
<dbReference type="KEGG" id="msf:IT882_12075"/>
<dbReference type="InterPro" id="IPR024370">
    <property type="entry name" value="PBP_domain"/>
</dbReference>
<dbReference type="EMBL" id="CP064760">
    <property type="protein sequence ID" value="QPE03967.1"/>
    <property type="molecule type" value="Genomic_DNA"/>
</dbReference>
<name>A0A7S8RGV9_9MICO</name>
<dbReference type="PANTHER" id="PTHR42996:SF1">
    <property type="entry name" value="PHOSPHATE-BINDING PROTEIN PSTS"/>
    <property type="match status" value="1"/>
</dbReference>
<keyword evidence="3 4" id="KW-0592">Phosphate transport</keyword>
<keyword evidence="2 4" id="KW-0813">Transport</keyword>
<keyword evidence="6" id="KW-0732">Signal</keyword>
<evidence type="ECO:0000256" key="2">
    <source>
        <dbReference type="ARBA" id="ARBA00022448"/>
    </source>
</evidence>
<organism evidence="8 9">
    <name type="scientific">Microbacterium schleiferi</name>
    <dbReference type="NCBI Taxonomy" id="69362"/>
    <lineage>
        <taxon>Bacteria</taxon>
        <taxon>Bacillati</taxon>
        <taxon>Actinomycetota</taxon>
        <taxon>Actinomycetes</taxon>
        <taxon>Micrococcales</taxon>
        <taxon>Microbacteriaceae</taxon>
        <taxon>Microbacterium</taxon>
    </lineage>
</organism>
<accession>A0A7S8RGV9</accession>
<proteinExistence type="inferred from homology"/>
<feature type="region of interest" description="Disordered" evidence="5">
    <location>
        <begin position="26"/>
        <end position="48"/>
    </location>
</feature>
<dbReference type="InterPro" id="IPR005673">
    <property type="entry name" value="ABC_phos-bd_PstS"/>
</dbReference>
<evidence type="ECO:0000313" key="8">
    <source>
        <dbReference type="EMBL" id="QPE03967.1"/>
    </source>
</evidence>
<feature type="compositionally biased region" description="Polar residues" evidence="5">
    <location>
        <begin position="39"/>
        <end position="48"/>
    </location>
</feature>
<gene>
    <name evidence="8" type="ORF">IT882_12075</name>
</gene>
<dbReference type="GO" id="GO:0043190">
    <property type="term" value="C:ATP-binding cassette (ABC) transporter complex"/>
    <property type="evidence" value="ECO:0007669"/>
    <property type="project" value="InterPro"/>
</dbReference>
<evidence type="ECO:0000313" key="9">
    <source>
        <dbReference type="Proteomes" id="UP000594480"/>
    </source>
</evidence>
<dbReference type="CDD" id="cd13565">
    <property type="entry name" value="PBP2_PstS"/>
    <property type="match status" value="1"/>
</dbReference>
<comment type="similarity">
    <text evidence="1 4">Belongs to the PstS family.</text>
</comment>
<feature type="domain" description="PBP" evidence="7">
    <location>
        <begin position="38"/>
        <end position="337"/>
    </location>
</feature>